<reference evidence="3" key="1">
    <citation type="submission" date="2022-03" db="EMBL/GenBank/DDBJ databases">
        <authorList>
            <person name="Alioto T."/>
            <person name="Alioto T."/>
            <person name="Gomez Garrido J."/>
        </authorList>
    </citation>
    <scope>NUCLEOTIDE SEQUENCE</scope>
</reference>
<keyword evidence="4" id="KW-1185">Reference proteome</keyword>
<evidence type="ECO:0000256" key="2">
    <source>
        <dbReference type="SAM" id="MobiDB-lite"/>
    </source>
</evidence>
<dbReference type="Proteomes" id="UP001295444">
    <property type="component" value="Chromosome 01"/>
</dbReference>
<gene>
    <name evidence="3" type="ORF">PECUL_23A035593</name>
</gene>
<sequence>MASQKHKKQAAKSDRSSFFANRVSTLKASGLTDPDQDGDGGNNKTVPLQTSPGPQNLPVTQDFLQSCLEGMSNKILANIQGTLRELQSDVQELGHRTARIQQHMEDQVSAHNEVTDQVQSLQRQLELTQRKVMALEDCSRLQDLRIRGIPEESIKKNE</sequence>
<accession>A0AAD1VP43</accession>
<feature type="coiled-coil region" evidence="1">
    <location>
        <begin position="76"/>
        <end position="138"/>
    </location>
</feature>
<dbReference type="AlphaFoldDB" id="A0AAD1VP43"/>
<dbReference type="EMBL" id="OW240912">
    <property type="protein sequence ID" value="CAH2222616.1"/>
    <property type="molecule type" value="Genomic_DNA"/>
</dbReference>
<organism evidence="3 4">
    <name type="scientific">Pelobates cultripes</name>
    <name type="common">Western spadefoot toad</name>
    <dbReference type="NCBI Taxonomy" id="61616"/>
    <lineage>
        <taxon>Eukaryota</taxon>
        <taxon>Metazoa</taxon>
        <taxon>Chordata</taxon>
        <taxon>Craniata</taxon>
        <taxon>Vertebrata</taxon>
        <taxon>Euteleostomi</taxon>
        <taxon>Amphibia</taxon>
        <taxon>Batrachia</taxon>
        <taxon>Anura</taxon>
        <taxon>Pelobatoidea</taxon>
        <taxon>Pelobatidae</taxon>
        <taxon>Pelobates</taxon>
    </lineage>
</organism>
<feature type="compositionally biased region" description="Polar residues" evidence="2">
    <location>
        <begin position="42"/>
        <end position="58"/>
    </location>
</feature>
<protein>
    <submittedName>
        <fullName evidence="3">Uncharacterized protein</fullName>
    </submittedName>
</protein>
<proteinExistence type="predicted"/>
<evidence type="ECO:0000256" key="1">
    <source>
        <dbReference type="SAM" id="Coils"/>
    </source>
</evidence>
<keyword evidence="1" id="KW-0175">Coiled coil</keyword>
<feature type="compositionally biased region" description="Basic residues" evidence="2">
    <location>
        <begin position="1"/>
        <end position="10"/>
    </location>
</feature>
<evidence type="ECO:0000313" key="3">
    <source>
        <dbReference type="EMBL" id="CAH2222616.1"/>
    </source>
</evidence>
<feature type="compositionally biased region" description="Polar residues" evidence="2">
    <location>
        <begin position="16"/>
        <end position="27"/>
    </location>
</feature>
<feature type="region of interest" description="Disordered" evidence="2">
    <location>
        <begin position="1"/>
        <end position="58"/>
    </location>
</feature>
<name>A0AAD1VP43_PELCU</name>
<evidence type="ECO:0000313" key="4">
    <source>
        <dbReference type="Proteomes" id="UP001295444"/>
    </source>
</evidence>